<dbReference type="SMART" id="SM00530">
    <property type="entry name" value="HTH_XRE"/>
    <property type="match status" value="1"/>
</dbReference>
<keyword evidence="7" id="KW-1185">Reference proteome</keyword>
<dbReference type="EMBL" id="CP007806">
    <property type="protein sequence ID" value="AIG26687.1"/>
    <property type="molecule type" value="Genomic_DNA"/>
</dbReference>
<dbReference type="HOGENOM" id="CLU_107494_0_0_9"/>
<dbReference type="GO" id="GO:0003677">
    <property type="term" value="F:DNA binding"/>
    <property type="evidence" value="ECO:0007669"/>
    <property type="project" value="InterPro"/>
</dbReference>
<evidence type="ECO:0000313" key="6">
    <source>
        <dbReference type="EMBL" id="AIG26687.1"/>
    </source>
</evidence>
<evidence type="ECO:0000256" key="2">
    <source>
        <dbReference type="ARBA" id="ARBA00022692"/>
    </source>
</evidence>
<evidence type="ECO:0000256" key="4">
    <source>
        <dbReference type="ARBA" id="ARBA00023136"/>
    </source>
</evidence>
<sequence length="224" mass="25881">MGNQSKETELGILIKKLLQERTMSMRKLSKQSRINVATISRIINGKQAARPRHLEQISKCLEVSMDLLYVAAGYPLTISREPLPSDIHTSIDHIQKVLESSGLFDWKYTTKQVQQELEKYEKHAQTNEGSRIIKEEFQEKVENVNGEGPFIEQLKEMYGRFCHEEIQPLEKAVIGSALLYFILSVDIIPDYVFPIGYLDDAIAVQLTLQKLEMLEEQRRNEDRE</sequence>
<dbReference type="SUPFAM" id="SSF47413">
    <property type="entry name" value="lambda repressor-like DNA-binding domains"/>
    <property type="match status" value="1"/>
</dbReference>
<dbReference type="InterPro" id="IPR010652">
    <property type="entry name" value="DUF1232"/>
</dbReference>
<proteinExistence type="predicted"/>
<dbReference type="CDD" id="cd00093">
    <property type="entry name" value="HTH_XRE"/>
    <property type="match status" value="1"/>
</dbReference>
<keyword evidence="4" id="KW-0472">Membrane</keyword>
<dbReference type="InterPro" id="IPR010982">
    <property type="entry name" value="Lambda_DNA-bd_dom_sf"/>
</dbReference>
<accession>A0A075R285</accession>
<gene>
    <name evidence="6" type="ORF">BRLA_c023670</name>
</gene>
<feature type="domain" description="HTH cro/C1-type" evidence="5">
    <location>
        <begin position="14"/>
        <end position="68"/>
    </location>
</feature>
<dbReference type="GO" id="GO:0012505">
    <property type="term" value="C:endomembrane system"/>
    <property type="evidence" value="ECO:0007669"/>
    <property type="project" value="UniProtKB-SubCell"/>
</dbReference>
<keyword evidence="2" id="KW-0812">Transmembrane</keyword>
<reference evidence="6 7" key="1">
    <citation type="journal article" date="2011" name="J. Bacteriol.">
        <title>Genome sequence of Brevibacillus laterosporus LMG 15441, a pathogen of invertebrates.</title>
        <authorList>
            <person name="Djukic M."/>
            <person name="Poehlein A."/>
            <person name="Thurmer A."/>
            <person name="Daniel R."/>
        </authorList>
    </citation>
    <scope>NUCLEOTIDE SEQUENCE [LARGE SCALE GENOMIC DNA]</scope>
    <source>
        <strain evidence="6 7">LMG 15441</strain>
    </source>
</reference>
<evidence type="ECO:0000259" key="5">
    <source>
        <dbReference type="PROSITE" id="PS50943"/>
    </source>
</evidence>
<organism evidence="6 7">
    <name type="scientific">Brevibacillus laterosporus LMG 15441</name>
    <dbReference type="NCBI Taxonomy" id="1042163"/>
    <lineage>
        <taxon>Bacteria</taxon>
        <taxon>Bacillati</taxon>
        <taxon>Bacillota</taxon>
        <taxon>Bacilli</taxon>
        <taxon>Bacillales</taxon>
        <taxon>Paenibacillaceae</taxon>
        <taxon>Brevibacillus</taxon>
    </lineage>
</organism>
<name>A0A075R285_BRELA</name>
<dbReference type="eggNOG" id="COG3339">
    <property type="taxonomic scope" value="Bacteria"/>
</dbReference>
<protein>
    <recommendedName>
        <fullName evidence="5">HTH cro/C1-type domain-containing protein</fullName>
    </recommendedName>
</protein>
<dbReference type="Gene3D" id="1.10.260.40">
    <property type="entry name" value="lambda repressor-like DNA-binding domains"/>
    <property type="match status" value="1"/>
</dbReference>
<dbReference type="RefSeq" id="WP_022584903.1">
    <property type="nucleotide sequence ID" value="NZ_CP007806.1"/>
</dbReference>
<dbReference type="AlphaFoldDB" id="A0A075R285"/>
<dbReference type="STRING" id="1042163.BRLA_c023670"/>
<dbReference type="InterPro" id="IPR001387">
    <property type="entry name" value="Cro/C1-type_HTH"/>
</dbReference>
<evidence type="ECO:0000256" key="3">
    <source>
        <dbReference type="ARBA" id="ARBA00022989"/>
    </source>
</evidence>
<dbReference type="KEGG" id="blr:BRLA_c023670"/>
<dbReference type="Pfam" id="PF06803">
    <property type="entry name" value="DUF1232"/>
    <property type="match status" value="1"/>
</dbReference>
<evidence type="ECO:0000256" key="1">
    <source>
        <dbReference type="ARBA" id="ARBA00004127"/>
    </source>
</evidence>
<comment type="subcellular location">
    <subcellularLocation>
        <location evidence="1">Endomembrane system</location>
        <topology evidence="1">Multi-pass membrane protein</topology>
    </subcellularLocation>
</comment>
<keyword evidence="3" id="KW-1133">Transmembrane helix</keyword>
<dbReference type="Proteomes" id="UP000005850">
    <property type="component" value="Chromosome"/>
</dbReference>
<evidence type="ECO:0000313" key="7">
    <source>
        <dbReference type="Proteomes" id="UP000005850"/>
    </source>
</evidence>
<dbReference type="Pfam" id="PF01381">
    <property type="entry name" value="HTH_3"/>
    <property type="match status" value="1"/>
</dbReference>
<dbReference type="PROSITE" id="PS50943">
    <property type="entry name" value="HTH_CROC1"/>
    <property type="match status" value="1"/>
</dbReference>